<reference evidence="3" key="2">
    <citation type="submission" date="2021-05" db="UniProtKB">
        <authorList>
            <consortium name="EnsemblPlants"/>
        </authorList>
    </citation>
    <scope>IDENTIFICATION</scope>
    <source>
        <strain evidence="3">subsp. malaccensis</strain>
    </source>
</reference>
<evidence type="ECO:0000313" key="2">
    <source>
        <dbReference type="EMBL" id="CAG1844984.1"/>
    </source>
</evidence>
<gene>
    <name evidence="2" type="ORF">GSMUA_147790.1</name>
</gene>
<dbReference type="Proteomes" id="UP000012960">
    <property type="component" value="Unplaced"/>
</dbReference>
<dbReference type="EnsemblPlants" id="Ma06_t01610.1">
    <property type="protein sequence ID" value="Ma06_p01610.1"/>
    <property type="gene ID" value="Ma06_g01610"/>
</dbReference>
<reference evidence="2" key="1">
    <citation type="submission" date="2021-03" db="EMBL/GenBank/DDBJ databases">
        <authorList>
            <consortium name="Genoscope - CEA"/>
            <person name="William W."/>
        </authorList>
    </citation>
    <scope>NUCLEOTIDE SEQUENCE</scope>
    <source>
        <strain evidence="2">Doubled-haploid Pahang</strain>
    </source>
</reference>
<organism evidence="3 4">
    <name type="scientific">Musa acuminata subsp. malaccensis</name>
    <name type="common">Wild banana</name>
    <name type="synonym">Musa malaccensis</name>
    <dbReference type="NCBI Taxonomy" id="214687"/>
    <lineage>
        <taxon>Eukaryota</taxon>
        <taxon>Viridiplantae</taxon>
        <taxon>Streptophyta</taxon>
        <taxon>Embryophyta</taxon>
        <taxon>Tracheophyta</taxon>
        <taxon>Spermatophyta</taxon>
        <taxon>Magnoliopsida</taxon>
        <taxon>Liliopsida</taxon>
        <taxon>Zingiberales</taxon>
        <taxon>Musaceae</taxon>
        <taxon>Musa</taxon>
    </lineage>
</organism>
<keyword evidence="4" id="KW-1185">Reference proteome</keyword>
<feature type="region of interest" description="Disordered" evidence="1">
    <location>
        <begin position="15"/>
        <end position="36"/>
    </location>
</feature>
<dbReference type="Gramene" id="Ma06_t01610.1">
    <property type="protein sequence ID" value="Ma06_p01610.1"/>
    <property type="gene ID" value="Ma06_g01610"/>
</dbReference>
<evidence type="ECO:0000256" key="1">
    <source>
        <dbReference type="SAM" id="MobiDB-lite"/>
    </source>
</evidence>
<dbReference type="InParanoid" id="A0A804JBI8"/>
<proteinExistence type="predicted"/>
<evidence type="ECO:0000313" key="4">
    <source>
        <dbReference type="Proteomes" id="UP000012960"/>
    </source>
</evidence>
<feature type="compositionally biased region" description="Basic and acidic residues" evidence="1">
    <location>
        <begin position="23"/>
        <end position="32"/>
    </location>
</feature>
<protein>
    <submittedName>
        <fullName evidence="2">(wild Malaysian banana) hypothetical protein</fullName>
    </submittedName>
</protein>
<dbReference type="AlphaFoldDB" id="A0A804JBI8"/>
<name>A0A804JBI8_MUSAM</name>
<evidence type="ECO:0000313" key="3">
    <source>
        <dbReference type="EnsemblPlants" id="Ma06_p01610.1"/>
    </source>
</evidence>
<sequence length="126" mass="14168">MKFSRLIWHLIDRSSNSNRSGGKGRETHEPSRGDVTVDGTVHKTSFFLPFLSAHPITVPKRSGRTDGRTREAKPNDLESAILHSASYTYKYHGYDMIKTSMKLGKVLNKQGISSFAEKLVDLEELC</sequence>
<dbReference type="EMBL" id="HG996471">
    <property type="protein sequence ID" value="CAG1844984.1"/>
    <property type="molecule type" value="Genomic_DNA"/>
</dbReference>
<accession>A0A804JBI8</accession>